<evidence type="ECO:0000256" key="1">
    <source>
        <dbReference type="SAM" id="Coils"/>
    </source>
</evidence>
<dbReference type="OrthoDB" id="6359816at2759"/>
<feature type="coiled-coil region" evidence="1">
    <location>
        <begin position="65"/>
        <end position="156"/>
    </location>
</feature>
<evidence type="ECO:0000313" key="3">
    <source>
        <dbReference type="Proteomes" id="UP000230233"/>
    </source>
</evidence>
<proteinExistence type="predicted"/>
<name>A0A2G5VBN8_9PELO</name>
<dbReference type="EMBL" id="PDUG01000002">
    <property type="protein sequence ID" value="PIC49193.1"/>
    <property type="molecule type" value="Genomic_DNA"/>
</dbReference>
<keyword evidence="3" id="KW-1185">Reference proteome</keyword>
<dbReference type="AlphaFoldDB" id="A0A2G5VBN8"/>
<reference evidence="3" key="1">
    <citation type="submission" date="2017-10" db="EMBL/GenBank/DDBJ databases">
        <title>Rapid genome shrinkage in a self-fertile nematode reveals novel sperm competition proteins.</title>
        <authorList>
            <person name="Yin D."/>
            <person name="Schwarz E.M."/>
            <person name="Thomas C.G."/>
            <person name="Felde R.L."/>
            <person name="Korf I.F."/>
            <person name="Cutter A.D."/>
            <person name="Schartner C.M."/>
            <person name="Ralston E.J."/>
            <person name="Meyer B.J."/>
            <person name="Haag E.S."/>
        </authorList>
    </citation>
    <scope>NUCLEOTIDE SEQUENCE [LARGE SCALE GENOMIC DNA]</scope>
    <source>
        <strain evidence="3">JU1422</strain>
    </source>
</reference>
<dbReference type="Proteomes" id="UP000230233">
    <property type="component" value="Chromosome II"/>
</dbReference>
<comment type="caution">
    <text evidence="2">The sequence shown here is derived from an EMBL/GenBank/DDBJ whole genome shotgun (WGS) entry which is preliminary data.</text>
</comment>
<keyword evidence="1" id="KW-0175">Coiled coil</keyword>
<sequence>MFQPLLVVNCDTIVDIAKILPEDGVDNLDELSAKLLLLQTMSLFGLRNKEATPGEEAVGIIDQKIMKLKEQMKVCQEKLEFFQKKKAENMKLESTVSKLQRECDMLTKDIERRTEQIEHVAEDQRQVLINYRAISMRDLEKKQERLNKLKEHMANTIII</sequence>
<organism evidence="2 3">
    <name type="scientific">Caenorhabditis nigoni</name>
    <dbReference type="NCBI Taxonomy" id="1611254"/>
    <lineage>
        <taxon>Eukaryota</taxon>
        <taxon>Metazoa</taxon>
        <taxon>Ecdysozoa</taxon>
        <taxon>Nematoda</taxon>
        <taxon>Chromadorea</taxon>
        <taxon>Rhabditida</taxon>
        <taxon>Rhabditina</taxon>
        <taxon>Rhabditomorpha</taxon>
        <taxon>Rhabditoidea</taxon>
        <taxon>Rhabditidae</taxon>
        <taxon>Peloderinae</taxon>
        <taxon>Caenorhabditis</taxon>
    </lineage>
</organism>
<gene>
    <name evidence="2" type="primary">Cnig_chr_II.g7877</name>
    <name evidence="2" type="ORF">B9Z55_007877</name>
</gene>
<protein>
    <submittedName>
        <fullName evidence="2">Uncharacterized protein</fullName>
    </submittedName>
</protein>
<accession>A0A2G5VBN8</accession>
<evidence type="ECO:0000313" key="2">
    <source>
        <dbReference type="EMBL" id="PIC49193.1"/>
    </source>
</evidence>